<keyword evidence="3" id="KW-0472">Membrane</keyword>
<evidence type="ECO:0000256" key="3">
    <source>
        <dbReference type="ARBA" id="ARBA00023136"/>
    </source>
</evidence>
<keyword evidence="4" id="KW-0325">Glycoprotein</keyword>
<dbReference type="GO" id="GO:0005178">
    <property type="term" value="F:integrin binding"/>
    <property type="evidence" value="ECO:0007669"/>
    <property type="project" value="TreeGrafter"/>
</dbReference>
<name>A0A183LL52_9TREM</name>
<keyword evidence="2" id="KW-0401">Integrin</keyword>
<dbReference type="EMBL" id="UZAI01001448">
    <property type="protein sequence ID" value="VDO62050.1"/>
    <property type="molecule type" value="Genomic_DNA"/>
</dbReference>
<evidence type="ECO:0000256" key="4">
    <source>
        <dbReference type="ARBA" id="ARBA00023180"/>
    </source>
</evidence>
<dbReference type="Proteomes" id="UP000277204">
    <property type="component" value="Unassembled WGS sequence"/>
</dbReference>
<reference evidence="5 6" key="1">
    <citation type="submission" date="2018-11" db="EMBL/GenBank/DDBJ databases">
        <authorList>
            <consortium name="Pathogen Informatics"/>
        </authorList>
    </citation>
    <scope>NUCLEOTIDE SEQUENCE [LARGE SCALE GENOMIC DNA]</scope>
    <source>
        <strain evidence="5 6">Zambia</strain>
    </source>
</reference>
<keyword evidence="6" id="KW-1185">Reference proteome</keyword>
<gene>
    <name evidence="5" type="ORF">SMRZ_LOCUS4527</name>
</gene>
<dbReference type="Gene3D" id="1.20.5.930">
    <property type="entry name" value="Bicelle-embedded integrin alpha(iib) transmembrane segment"/>
    <property type="match status" value="1"/>
</dbReference>
<dbReference type="Gene3D" id="2.60.40.1530">
    <property type="entry name" value="ntegrin, alpha v. Chain A, domain 4"/>
    <property type="match status" value="1"/>
</dbReference>
<dbReference type="InterPro" id="IPR048286">
    <property type="entry name" value="Integrin_alpha_Ig-like_3"/>
</dbReference>
<organism evidence="5 6">
    <name type="scientific">Schistosoma margrebowiei</name>
    <dbReference type="NCBI Taxonomy" id="48269"/>
    <lineage>
        <taxon>Eukaryota</taxon>
        <taxon>Metazoa</taxon>
        <taxon>Spiralia</taxon>
        <taxon>Lophotrochozoa</taxon>
        <taxon>Platyhelminthes</taxon>
        <taxon>Trematoda</taxon>
        <taxon>Digenea</taxon>
        <taxon>Strigeidida</taxon>
        <taxon>Schistosomatoidea</taxon>
        <taxon>Schistosomatidae</taxon>
        <taxon>Schistosoma</taxon>
    </lineage>
</organism>
<dbReference type="GO" id="GO:0009897">
    <property type="term" value="C:external side of plasma membrane"/>
    <property type="evidence" value="ECO:0007669"/>
    <property type="project" value="TreeGrafter"/>
</dbReference>
<dbReference type="GO" id="GO:0008305">
    <property type="term" value="C:integrin complex"/>
    <property type="evidence" value="ECO:0007669"/>
    <property type="project" value="TreeGrafter"/>
</dbReference>
<dbReference type="PANTHER" id="PTHR23220:SF122">
    <property type="entry name" value="INTEGRIN ALPHA-PS1"/>
    <property type="match status" value="1"/>
</dbReference>
<evidence type="ECO:0000313" key="6">
    <source>
        <dbReference type="Proteomes" id="UP000277204"/>
    </source>
</evidence>
<dbReference type="GO" id="GO:0007160">
    <property type="term" value="P:cell-matrix adhesion"/>
    <property type="evidence" value="ECO:0007669"/>
    <property type="project" value="TreeGrafter"/>
</dbReference>
<comment type="subcellular location">
    <subcellularLocation>
        <location evidence="1">Membrane</location>
        <topology evidence="1">Single-pass type I membrane protein</topology>
    </subcellularLocation>
</comment>
<evidence type="ECO:0000256" key="1">
    <source>
        <dbReference type="ARBA" id="ARBA00004479"/>
    </source>
</evidence>
<evidence type="ECO:0000256" key="2">
    <source>
        <dbReference type="ARBA" id="ARBA00023037"/>
    </source>
</evidence>
<dbReference type="GO" id="GO:0098609">
    <property type="term" value="P:cell-cell adhesion"/>
    <property type="evidence" value="ECO:0007669"/>
    <property type="project" value="TreeGrafter"/>
</dbReference>
<dbReference type="GO" id="GO:0033627">
    <property type="term" value="P:cell adhesion mediated by integrin"/>
    <property type="evidence" value="ECO:0007669"/>
    <property type="project" value="TreeGrafter"/>
</dbReference>
<proteinExistence type="predicted"/>
<evidence type="ECO:0000313" key="5">
    <source>
        <dbReference type="EMBL" id="VDO62050.1"/>
    </source>
</evidence>
<dbReference type="Pfam" id="PF20806">
    <property type="entry name" value="Integrin_A_Ig_3"/>
    <property type="match status" value="2"/>
</dbReference>
<protein>
    <submittedName>
        <fullName evidence="5">Uncharacterized protein</fullName>
    </submittedName>
</protein>
<dbReference type="InterPro" id="IPR032695">
    <property type="entry name" value="Integrin_dom_sf"/>
</dbReference>
<dbReference type="AlphaFoldDB" id="A0A183LL52"/>
<dbReference type="PROSITE" id="PS00242">
    <property type="entry name" value="INTEGRIN_ALPHA"/>
    <property type="match status" value="1"/>
</dbReference>
<sequence>MQRIHPETIGPELKHIYLVTNSGPSPLESFWVNLTIPVQTRDGEYLVYLLDRLRYQAEDGGPPRFENISPDVVSAEGHVRGLCITPEWALNPLRLNAVHRNRVEEFPKSRSLSRSFRSQLSITRYRRSVNRKMKNKKLFYLNDKHNFIDDNQPINSKDTIRNARSILHGVRKRQQEIIKCGEKVSDLGYPVCAVITCRVNGLSRGDAVRIVLRGWIWADTFFRYKISDFAIVSEANAKLEETAFGIKIDSNLTIQPLAISQNFVFEGINVSLFREIPLWPFILGSVLGLALLALLIFTMWKCGFFHRKQIYDDQFQQYPHNNNNINSNGNSINPIFIEPRKI</sequence>
<accession>A0A183LL52</accession>
<dbReference type="InterPro" id="IPR018184">
    <property type="entry name" value="Integrin_alpha_C_CS"/>
</dbReference>
<dbReference type="STRING" id="48269.A0A183LL52"/>
<dbReference type="PANTHER" id="PTHR23220">
    <property type="entry name" value="INTEGRIN ALPHA"/>
    <property type="match status" value="1"/>
</dbReference>
<dbReference type="SUPFAM" id="SSF69179">
    <property type="entry name" value="Integrin domains"/>
    <property type="match status" value="1"/>
</dbReference>
<dbReference type="GO" id="GO:0007229">
    <property type="term" value="P:integrin-mediated signaling pathway"/>
    <property type="evidence" value="ECO:0007669"/>
    <property type="project" value="UniProtKB-KW"/>
</dbReference>